<dbReference type="GO" id="GO:0008381">
    <property type="term" value="F:mechanosensitive monoatomic ion channel activity"/>
    <property type="evidence" value="ECO:0000318"/>
    <property type="project" value="GO_Central"/>
</dbReference>
<keyword evidence="3 7" id="KW-0812">Transmembrane</keyword>
<feature type="domain" description="TMC" evidence="8">
    <location>
        <begin position="517"/>
        <end position="556"/>
    </location>
</feature>
<evidence type="ECO:0000259" key="8">
    <source>
        <dbReference type="Pfam" id="PF07810"/>
    </source>
</evidence>
<evidence type="ECO:0000313" key="10">
    <source>
        <dbReference type="Proteomes" id="UP000001357"/>
    </source>
</evidence>
<evidence type="ECO:0000256" key="5">
    <source>
        <dbReference type="ARBA" id="ARBA00023136"/>
    </source>
</evidence>
<evidence type="ECO:0000256" key="7">
    <source>
        <dbReference type="SAM" id="Phobius"/>
    </source>
</evidence>
<name>A9V6B0_MONBE</name>
<feature type="transmembrane region" description="Helical" evidence="7">
    <location>
        <begin position="526"/>
        <end position="544"/>
    </location>
</feature>
<evidence type="ECO:0000256" key="2">
    <source>
        <dbReference type="ARBA" id="ARBA00006510"/>
    </source>
</evidence>
<accession>A9V6B0</accession>
<sequence length="1586" mass="177023">MPALPVLILVAAPQNPTSIMAEQHIEAVQLDDLAASQDVVVNVNFRESQTDDTLERMRQPDPAGPQGSQHDHAPPSYNPAPRYMGDDSTTGTGTSHRPRQPKLEKGSSTTTHIDMVPICLELTSAERVEDPLSEDEEFAGAFHDPRPSSHRFRELVAGMPSRRPGMQEVQQELANQKSLRRRTDFSLRHLDSEVLELLDRRTSEANDSADFSRRLSASIRARSHRNSSQTMRRKTQFDAELVKHIDHIKQEPRRMSAKLNVYRFVLSTPSTPVVATIHILDCSLTHPSRGSPARSATNNTSLSKTSNLFRAGNSGRHGQAVGTYFRFLRSTFMQSLLMGVLYAAFVVIPASLNYSAYFIGSYMTETEYDNAEEFDDGYYIPLAYILVTGISILLIILYILVRLANNIYNMTNYVDEGQTPISQIVFTGYDHTVFDPLSVKLQRVALRRLLMCADVAGVHACPIKAVPISFEILARKEDWRTPLEGIQWTIGRSIILRIGSLYAFFYTYFINRGNRMCWETYVGQQVYTFVVINFIVEIMTSLFIDPVRKALYEKTTWFRKVVPSGFEMDNADRWIEAGALTGATCSSNTHTCADCLVEDFNASETVCLLQEEGPYSAGVATTLGELCAVCPSGCGPFRHQLSAMTVLLDEYATWPSRVKQIFDYMGTVAFAMVIIFMLVTWILIIKSRLSAERRVIARLQVERDMERLDKRWILRKFAITFEAEQGPNFENMGRGPVKWLQEFIAASLALPLSYHELIRKSVELYCSWLQLHANTPEPVINDPNVFSITIVHHLSQLFRTDVAATTALTPKHVALCKRQPRAWFLLGIRLTYPILLTTPRTFSGDDARPQYNCLRLANRPTWRAPTQDLLDRIFALVIRGLRHPSILRQVIPNLDGIFLLDVPGLLILVLPIVSACRMVLCGEDKSFGPRLRRAAISLLESMICLPLHYPDVELPTFAGTDLNQAADSQLNLSVVTVRIGDILLEGIRKEADAINMLAYFRALQLLAAEDESVRATMRVHARDRVAPVWLSPATRRRNLADSVLTFLRTVVDYITEALQQPPPKQTRYLHSIIVAAFHCLMAWLRQDKLLVKRDEYRNLLLKAVAAGFMGKPARERRGSDAAAMIASWSIVKDGMHRLHNKEATPTGSPSLRVQEAASLLLMNILATGRCTATLQPEASAPDHLERMAAALATGATDSASVSVWGLGSHTLATVIEDPQNAGSGESSLFSDQLIVLRDLAGTHVYSVRPHMQSEPPASANSSSPSKSPGSCTVVPKTSTNRISVFTRSEFDGILSTHAVQAPIDDPNSRERQAWRHGRQHVAHLTNQQLRNEQSCGIDEPPPACRRRHAVATMLLRNMFLGVDRGDPPITSLVRLKVDTTLIGDIQRLDRTRGHGVVMAHIHRCGKAAGRLEFEQFVEDLTRQSPLGYRALSRPDDDRVYLSPSFYLKCVVMPAGAPPVEAIVAGNDLTLEQEGGESLVDVPSDPVLLRMNLFWYDAPGDMGANAGRPGVHVAPLPNGLYVLELNDVVKSSMLVSDRTLVEMIRNHLNSECLLSWVGLDHTTWPTVGRKRLIEKLITSAPSQYDRL</sequence>
<keyword evidence="4 7" id="KW-1133">Transmembrane helix</keyword>
<dbReference type="EMBL" id="CH991562">
    <property type="protein sequence ID" value="EDQ87037.1"/>
    <property type="molecule type" value="Genomic_DNA"/>
</dbReference>
<evidence type="ECO:0000256" key="1">
    <source>
        <dbReference type="ARBA" id="ARBA00004141"/>
    </source>
</evidence>
<keyword evidence="5 7" id="KW-0472">Membrane</keyword>
<dbReference type="eggNOG" id="KOG3652">
    <property type="taxonomic scope" value="Eukaryota"/>
</dbReference>
<evidence type="ECO:0000256" key="3">
    <source>
        <dbReference type="ARBA" id="ARBA00022692"/>
    </source>
</evidence>
<feature type="compositionally biased region" description="Low complexity" evidence="6">
    <location>
        <begin position="1253"/>
        <end position="1270"/>
    </location>
</feature>
<dbReference type="Pfam" id="PF07810">
    <property type="entry name" value="TMC"/>
    <property type="match status" value="1"/>
</dbReference>
<comment type="similarity">
    <text evidence="2">Belongs to the TMC family.</text>
</comment>
<organism evidence="9 10">
    <name type="scientific">Monosiga brevicollis</name>
    <name type="common">Choanoflagellate</name>
    <dbReference type="NCBI Taxonomy" id="81824"/>
    <lineage>
        <taxon>Eukaryota</taxon>
        <taxon>Choanoflagellata</taxon>
        <taxon>Craspedida</taxon>
        <taxon>Salpingoecidae</taxon>
        <taxon>Monosiga</taxon>
    </lineage>
</organism>
<dbReference type="GeneID" id="5893426"/>
<dbReference type="PANTHER" id="PTHR23302:SF24">
    <property type="entry name" value="TMC DOMAIN-CONTAINING PROTEIN"/>
    <property type="match status" value="1"/>
</dbReference>
<gene>
    <name evidence="9" type="ORF">MONBRDRAFT_10475</name>
</gene>
<dbReference type="InParanoid" id="A9V6B0"/>
<keyword evidence="10" id="KW-1185">Reference proteome</keyword>
<dbReference type="InterPro" id="IPR038900">
    <property type="entry name" value="TMC"/>
</dbReference>
<feature type="compositionally biased region" description="Low complexity" evidence="6">
    <location>
        <begin position="86"/>
        <end position="95"/>
    </location>
</feature>
<comment type="subcellular location">
    <subcellularLocation>
        <location evidence="1">Membrane</location>
        <topology evidence="1">Multi-pass membrane protein</topology>
    </subcellularLocation>
</comment>
<feature type="transmembrane region" description="Helical" evidence="7">
    <location>
        <begin position="664"/>
        <end position="684"/>
    </location>
</feature>
<dbReference type="RefSeq" id="XP_001748276.1">
    <property type="nucleotide sequence ID" value="XM_001748224.1"/>
</dbReference>
<feature type="transmembrane region" description="Helical" evidence="7">
    <location>
        <begin position="494"/>
        <end position="511"/>
    </location>
</feature>
<dbReference type="Proteomes" id="UP000001357">
    <property type="component" value="Unassembled WGS sequence"/>
</dbReference>
<dbReference type="GO" id="GO:0005886">
    <property type="term" value="C:plasma membrane"/>
    <property type="evidence" value="ECO:0007669"/>
    <property type="project" value="InterPro"/>
</dbReference>
<feature type="transmembrane region" description="Helical" evidence="7">
    <location>
        <begin position="336"/>
        <end position="359"/>
    </location>
</feature>
<protein>
    <recommendedName>
        <fullName evidence="8">TMC domain-containing protein</fullName>
    </recommendedName>
</protein>
<dbReference type="InterPro" id="IPR012496">
    <property type="entry name" value="TMC_dom"/>
</dbReference>
<evidence type="ECO:0000256" key="6">
    <source>
        <dbReference type="SAM" id="MobiDB-lite"/>
    </source>
</evidence>
<dbReference type="KEGG" id="mbr:MONBRDRAFT_10475"/>
<dbReference type="STRING" id="81824.A9V6B0"/>
<evidence type="ECO:0000313" key="9">
    <source>
        <dbReference type="EMBL" id="EDQ87037.1"/>
    </source>
</evidence>
<feature type="transmembrane region" description="Helical" evidence="7">
    <location>
        <begin position="379"/>
        <end position="401"/>
    </location>
</feature>
<dbReference type="PANTHER" id="PTHR23302">
    <property type="entry name" value="TRANSMEMBRANE CHANNEL-RELATED"/>
    <property type="match status" value="1"/>
</dbReference>
<reference evidence="9 10" key="1">
    <citation type="journal article" date="2008" name="Nature">
        <title>The genome of the choanoflagellate Monosiga brevicollis and the origin of metazoans.</title>
        <authorList>
            <consortium name="JGI Sequencing"/>
            <person name="King N."/>
            <person name="Westbrook M.J."/>
            <person name="Young S.L."/>
            <person name="Kuo A."/>
            <person name="Abedin M."/>
            <person name="Chapman J."/>
            <person name="Fairclough S."/>
            <person name="Hellsten U."/>
            <person name="Isogai Y."/>
            <person name="Letunic I."/>
            <person name="Marr M."/>
            <person name="Pincus D."/>
            <person name="Putnam N."/>
            <person name="Rokas A."/>
            <person name="Wright K.J."/>
            <person name="Zuzow R."/>
            <person name="Dirks W."/>
            <person name="Good M."/>
            <person name="Goodstein D."/>
            <person name="Lemons D."/>
            <person name="Li W."/>
            <person name="Lyons J.B."/>
            <person name="Morris A."/>
            <person name="Nichols S."/>
            <person name="Richter D.J."/>
            <person name="Salamov A."/>
            <person name="Bork P."/>
            <person name="Lim W.A."/>
            <person name="Manning G."/>
            <person name="Miller W.T."/>
            <person name="McGinnis W."/>
            <person name="Shapiro H."/>
            <person name="Tjian R."/>
            <person name="Grigoriev I.V."/>
            <person name="Rokhsar D."/>
        </authorList>
    </citation>
    <scope>NUCLEOTIDE SEQUENCE [LARGE SCALE GENOMIC DNA]</scope>
    <source>
        <strain evidence="10">MX1 / ATCC 50154</strain>
    </source>
</reference>
<evidence type="ECO:0000256" key="4">
    <source>
        <dbReference type="ARBA" id="ARBA00022989"/>
    </source>
</evidence>
<proteinExistence type="inferred from homology"/>
<feature type="region of interest" description="Disordered" evidence="6">
    <location>
        <begin position="1250"/>
        <end position="1275"/>
    </location>
</feature>
<feature type="region of interest" description="Disordered" evidence="6">
    <location>
        <begin position="46"/>
        <end position="110"/>
    </location>
</feature>